<dbReference type="GO" id="GO:0004519">
    <property type="term" value="F:endonuclease activity"/>
    <property type="evidence" value="ECO:0007669"/>
    <property type="project" value="InterPro"/>
</dbReference>
<dbReference type="GO" id="GO:0003723">
    <property type="term" value="F:RNA binding"/>
    <property type="evidence" value="ECO:0007669"/>
    <property type="project" value="InterPro"/>
</dbReference>
<evidence type="ECO:0000313" key="1">
    <source>
        <dbReference type="EMBL" id="MBC6324903.1"/>
    </source>
</evidence>
<evidence type="ECO:0000313" key="2">
    <source>
        <dbReference type="Proteomes" id="UP000613022"/>
    </source>
</evidence>
<gene>
    <name evidence="1" type="ORF">H9R40_17285</name>
</gene>
<dbReference type="InterPro" id="IPR018669">
    <property type="entry name" value="Toxin_HigB"/>
</dbReference>
<dbReference type="GO" id="GO:0110001">
    <property type="term" value="C:toxin-antitoxin complex"/>
    <property type="evidence" value="ECO:0007669"/>
    <property type="project" value="InterPro"/>
</dbReference>
<dbReference type="Pfam" id="PF09907">
    <property type="entry name" value="HigB_toxin"/>
    <property type="match status" value="1"/>
</dbReference>
<name>A0AAW3XM38_9ENTR</name>
<sequence>MLAVSRAPFDTATRQFPNHALALDDLYRIQKRSTTRHQTTCESSYLAWLDEISVKMMGIDVGGVHFRVMFFADFERGKIFIKHISTHAECDKLTDLYRRTKE</sequence>
<dbReference type="EMBL" id="JACSEP010000109">
    <property type="protein sequence ID" value="MBC6324903.1"/>
    <property type="molecule type" value="Genomic_DNA"/>
</dbReference>
<organism evidence="1 2">
    <name type="scientific">Enterobacter kobei</name>
    <dbReference type="NCBI Taxonomy" id="208224"/>
    <lineage>
        <taxon>Bacteria</taxon>
        <taxon>Pseudomonadati</taxon>
        <taxon>Pseudomonadota</taxon>
        <taxon>Gammaproteobacteria</taxon>
        <taxon>Enterobacterales</taxon>
        <taxon>Enterobacteriaceae</taxon>
        <taxon>Enterobacter</taxon>
        <taxon>Enterobacter cloacae complex</taxon>
    </lineage>
</organism>
<reference evidence="1" key="1">
    <citation type="submission" date="2020-08" db="EMBL/GenBank/DDBJ databases">
        <title>Distribution of Beta-Lactamase Producing Gram-Negative Bacterial Isolates in Isabela River of Santo Domingo, Dominican Republic.</title>
        <authorList>
            <person name="Calderon V."/>
            <person name="Del Rosario C."/>
            <person name="Duarte A."/>
            <person name="Bonnelly R."/>
            <person name="Barauna R."/>
            <person name="Ramos R.T."/>
            <person name="Perdomo O.P."/>
            <person name="Rodriguez De Francisco L.E."/>
            <person name="Franco De Los Santos E.F."/>
        </authorList>
    </citation>
    <scope>NUCLEOTIDE SEQUENCE</scope>
    <source>
        <strain evidence="1">INTEC_BI4_1.1</strain>
    </source>
</reference>
<accession>A0AAW3XM38</accession>
<protein>
    <submittedName>
        <fullName evidence="1">Type II toxin-antitoxin system HigB family toxin</fullName>
    </submittedName>
</protein>
<comment type="caution">
    <text evidence="1">The sequence shown here is derived from an EMBL/GenBank/DDBJ whole genome shotgun (WGS) entry which is preliminary data.</text>
</comment>
<proteinExistence type="predicted"/>
<dbReference type="AlphaFoldDB" id="A0AAW3XM38"/>
<dbReference type="Proteomes" id="UP000613022">
    <property type="component" value="Unassembled WGS sequence"/>
</dbReference>
<dbReference type="RefSeq" id="WP_045268290.1">
    <property type="nucleotide sequence ID" value="NZ_AP022498.1"/>
</dbReference>